<proteinExistence type="predicted"/>
<gene>
    <name evidence="1" type="ORF">XAT740_LOCUS41775</name>
</gene>
<dbReference type="Proteomes" id="UP000663828">
    <property type="component" value="Unassembled WGS sequence"/>
</dbReference>
<accession>A0A815VVA9</accession>
<organism evidence="1 2">
    <name type="scientific">Adineta ricciae</name>
    <name type="common">Rotifer</name>
    <dbReference type="NCBI Taxonomy" id="249248"/>
    <lineage>
        <taxon>Eukaryota</taxon>
        <taxon>Metazoa</taxon>
        <taxon>Spiralia</taxon>
        <taxon>Gnathifera</taxon>
        <taxon>Rotifera</taxon>
        <taxon>Eurotatoria</taxon>
        <taxon>Bdelloidea</taxon>
        <taxon>Adinetida</taxon>
        <taxon>Adinetidae</taxon>
        <taxon>Adineta</taxon>
    </lineage>
</organism>
<evidence type="ECO:0000313" key="2">
    <source>
        <dbReference type="Proteomes" id="UP000663828"/>
    </source>
</evidence>
<sequence>MVVLLFTDARAAKIMILRRICQHQRHWYRVFRCANNSCRGPCGHRLIDEITWAKRKVRELIDENGIDNVLLELFEKICGIIYGYVAPGRRRLFLRQQHQ</sequence>
<evidence type="ECO:0000313" key="1">
    <source>
        <dbReference type="EMBL" id="CAF1535311.1"/>
    </source>
</evidence>
<reference evidence="1" key="1">
    <citation type="submission" date="2021-02" db="EMBL/GenBank/DDBJ databases">
        <authorList>
            <person name="Nowell W R."/>
        </authorList>
    </citation>
    <scope>NUCLEOTIDE SEQUENCE</scope>
</reference>
<protein>
    <submittedName>
        <fullName evidence="1">Uncharacterized protein</fullName>
    </submittedName>
</protein>
<comment type="caution">
    <text evidence="1">The sequence shown here is derived from an EMBL/GenBank/DDBJ whole genome shotgun (WGS) entry which is preliminary data.</text>
</comment>
<dbReference type="EMBL" id="CAJNOR010004921">
    <property type="protein sequence ID" value="CAF1535311.1"/>
    <property type="molecule type" value="Genomic_DNA"/>
</dbReference>
<dbReference type="AlphaFoldDB" id="A0A815VVA9"/>
<keyword evidence="2" id="KW-1185">Reference proteome</keyword>
<name>A0A815VVA9_ADIRI</name>